<proteinExistence type="predicted"/>
<reference evidence="1" key="1">
    <citation type="submission" date="2024-03" db="EMBL/GenBank/DDBJ databases">
        <title>Diverse circular DNA viruses in blood, oral, and fecal samples of captive lemurs.</title>
        <authorList>
            <person name="Paietta E.N."/>
            <person name="Kraberger S."/>
            <person name="Lund M.C."/>
            <person name="Custer J.M."/>
            <person name="Vargas K.M."/>
            <person name="Ehmke E.E."/>
            <person name="Yoder A.D."/>
            <person name="Varsani A."/>
        </authorList>
    </citation>
    <scope>NUCLEOTIDE SEQUENCE</scope>
    <source>
        <strain evidence="1">Duke_28FF_219</strain>
    </source>
</reference>
<protein>
    <submittedName>
        <fullName evidence="1">Uncharacterized protein</fullName>
    </submittedName>
</protein>
<organism evidence="1">
    <name type="scientific">Dulem virus 34</name>
    <dbReference type="NCBI Taxonomy" id="3145752"/>
    <lineage>
        <taxon>Viruses</taxon>
        <taxon>Duplodnaviria</taxon>
        <taxon>Heunggongvirae</taxon>
        <taxon>Uroviricota</taxon>
        <taxon>Caudoviricetes</taxon>
    </lineage>
</organism>
<evidence type="ECO:0000313" key="1">
    <source>
        <dbReference type="EMBL" id="XCD07389.1"/>
    </source>
</evidence>
<dbReference type="EMBL" id="PP511788">
    <property type="protein sequence ID" value="XCD07389.1"/>
    <property type="molecule type" value="Genomic_DNA"/>
</dbReference>
<name>A0AAU8B531_9CAUD</name>
<accession>A0AAU8B531</accession>
<sequence length="96" mass="10937">MADTLRTALKGGGDLRVEIRLELSGDIEITVHEDWARLDAWRQARITAERLNAEPDPDKLITEATTAMVRDCHINYEARKPFAAEMVRYGGRNPWT</sequence>